<comment type="subcellular location">
    <subcellularLocation>
        <location evidence="1">Membrane</location>
        <topology evidence="1">Multi-pass membrane protein</topology>
    </subcellularLocation>
</comment>
<evidence type="ECO:0000256" key="6">
    <source>
        <dbReference type="SAM" id="Phobius"/>
    </source>
</evidence>
<name>A0A6A6DR69_9PEZI</name>
<feature type="transmembrane region" description="Helical" evidence="6">
    <location>
        <begin position="161"/>
        <end position="186"/>
    </location>
</feature>
<feature type="transmembrane region" description="Helical" evidence="6">
    <location>
        <begin position="240"/>
        <end position="264"/>
    </location>
</feature>
<dbReference type="GO" id="GO:0016020">
    <property type="term" value="C:membrane"/>
    <property type="evidence" value="ECO:0007669"/>
    <property type="project" value="UniProtKB-SubCell"/>
</dbReference>
<feature type="transmembrane region" description="Helical" evidence="6">
    <location>
        <begin position="30"/>
        <end position="54"/>
    </location>
</feature>
<organism evidence="7 8">
    <name type="scientific">Zopfia rhizophila CBS 207.26</name>
    <dbReference type="NCBI Taxonomy" id="1314779"/>
    <lineage>
        <taxon>Eukaryota</taxon>
        <taxon>Fungi</taxon>
        <taxon>Dikarya</taxon>
        <taxon>Ascomycota</taxon>
        <taxon>Pezizomycotina</taxon>
        <taxon>Dothideomycetes</taxon>
        <taxon>Dothideomycetes incertae sedis</taxon>
        <taxon>Zopfiaceae</taxon>
        <taxon>Zopfia</taxon>
    </lineage>
</organism>
<dbReference type="InterPro" id="IPR005178">
    <property type="entry name" value="Ostalpha/TMEM184C"/>
</dbReference>
<feature type="compositionally biased region" description="Polar residues" evidence="5">
    <location>
        <begin position="439"/>
        <end position="457"/>
    </location>
</feature>
<dbReference type="Pfam" id="PF03619">
    <property type="entry name" value="Solute_trans_a"/>
    <property type="match status" value="1"/>
</dbReference>
<dbReference type="EMBL" id="ML994656">
    <property type="protein sequence ID" value="KAF2180699.1"/>
    <property type="molecule type" value="Genomic_DNA"/>
</dbReference>
<gene>
    <name evidence="7" type="ORF">K469DRAFT_591388</name>
</gene>
<dbReference type="SMART" id="SM01417">
    <property type="entry name" value="Solute_trans_a"/>
    <property type="match status" value="1"/>
</dbReference>
<keyword evidence="2 6" id="KW-0812">Transmembrane</keyword>
<feature type="region of interest" description="Disordered" evidence="5">
    <location>
        <begin position="439"/>
        <end position="534"/>
    </location>
</feature>
<evidence type="ECO:0000256" key="1">
    <source>
        <dbReference type="ARBA" id="ARBA00004141"/>
    </source>
</evidence>
<dbReference type="Proteomes" id="UP000800200">
    <property type="component" value="Unassembled WGS sequence"/>
</dbReference>
<reference evidence="7" key="1">
    <citation type="journal article" date="2020" name="Stud. Mycol.">
        <title>101 Dothideomycetes genomes: a test case for predicting lifestyles and emergence of pathogens.</title>
        <authorList>
            <person name="Haridas S."/>
            <person name="Albert R."/>
            <person name="Binder M."/>
            <person name="Bloem J."/>
            <person name="Labutti K."/>
            <person name="Salamov A."/>
            <person name="Andreopoulos B."/>
            <person name="Baker S."/>
            <person name="Barry K."/>
            <person name="Bills G."/>
            <person name="Bluhm B."/>
            <person name="Cannon C."/>
            <person name="Castanera R."/>
            <person name="Culley D."/>
            <person name="Daum C."/>
            <person name="Ezra D."/>
            <person name="Gonzalez J."/>
            <person name="Henrissat B."/>
            <person name="Kuo A."/>
            <person name="Liang C."/>
            <person name="Lipzen A."/>
            <person name="Lutzoni F."/>
            <person name="Magnuson J."/>
            <person name="Mondo S."/>
            <person name="Nolan M."/>
            <person name="Ohm R."/>
            <person name="Pangilinan J."/>
            <person name="Park H.-J."/>
            <person name="Ramirez L."/>
            <person name="Alfaro M."/>
            <person name="Sun H."/>
            <person name="Tritt A."/>
            <person name="Yoshinaga Y."/>
            <person name="Zwiers L.-H."/>
            <person name="Turgeon B."/>
            <person name="Goodwin S."/>
            <person name="Spatafora J."/>
            <person name="Crous P."/>
            <person name="Grigoriev I."/>
        </authorList>
    </citation>
    <scope>NUCLEOTIDE SEQUENCE</scope>
    <source>
        <strain evidence="7">CBS 207.26</strain>
    </source>
</reference>
<protein>
    <submittedName>
        <fullName evidence="7">DUF300-domain-containing protein</fullName>
    </submittedName>
</protein>
<evidence type="ECO:0000256" key="2">
    <source>
        <dbReference type="ARBA" id="ARBA00022692"/>
    </source>
</evidence>
<dbReference type="AlphaFoldDB" id="A0A6A6DR69"/>
<evidence type="ECO:0000313" key="8">
    <source>
        <dbReference type="Proteomes" id="UP000800200"/>
    </source>
</evidence>
<evidence type="ECO:0000256" key="3">
    <source>
        <dbReference type="ARBA" id="ARBA00022989"/>
    </source>
</evidence>
<sequence>MVSAPFCNTTLIDEKIEEKPIWKTLTFHHFGLILSATFGLLAVAIALFLILRHATHYSKPWEQKHIIRILFMIPIYATVSFLSYLYYRHAIYFDVLRDCYEAFAIASFFTLMCHYIAPNLHEQKHYFRNIEVKNWIWPLNWMQKCTGGENKGFLRKPQSGLTWFNIVWISIFQYCFIRVFFTIVAVTAQAYHRYCESSMDPRFARIWVQVFEGLSVTVAMYCLIQFYVQLKSDLAPYRPFLKVLCIKLVIFFCFWQSLVISFLAREGGPLKPTEKIAAPNLRVGIPSMLICVEMSIFATLHLFAFPWKPYDLSERQDPLKAPTDGFDGDLPKSYAHGPARALASAFNPWDIIKACGRGFRWLFVGVRHRKTDASYQTKLGSLSLETGYPQGPTFAGNGEAATEVAKPRKGSAVAGKNGFEDSDTAGLLSYAQTNPYAHQDSYNTAYGESNPNHNADSLPSAPTPGQEYGVERFERGRRTGFEPQDTTYHGASLSPSPPRRPQEDVGRPSTEWDMFAGATKPGARPPGGGPPGII</sequence>
<accession>A0A6A6DR69</accession>
<keyword evidence="8" id="KW-1185">Reference proteome</keyword>
<evidence type="ECO:0000256" key="4">
    <source>
        <dbReference type="ARBA" id="ARBA00023136"/>
    </source>
</evidence>
<proteinExistence type="predicted"/>
<keyword evidence="3 6" id="KW-1133">Transmembrane helix</keyword>
<feature type="transmembrane region" description="Helical" evidence="6">
    <location>
        <begin position="284"/>
        <end position="305"/>
    </location>
</feature>
<feature type="compositionally biased region" description="Pro residues" evidence="5">
    <location>
        <begin position="523"/>
        <end position="534"/>
    </location>
</feature>
<dbReference type="PANTHER" id="PTHR23423">
    <property type="entry name" value="ORGANIC SOLUTE TRANSPORTER-RELATED"/>
    <property type="match status" value="1"/>
</dbReference>
<evidence type="ECO:0000256" key="5">
    <source>
        <dbReference type="SAM" id="MobiDB-lite"/>
    </source>
</evidence>
<feature type="compositionally biased region" description="Basic and acidic residues" evidence="5">
    <location>
        <begin position="469"/>
        <end position="480"/>
    </location>
</feature>
<feature type="transmembrane region" description="Helical" evidence="6">
    <location>
        <begin position="206"/>
        <end position="228"/>
    </location>
</feature>
<feature type="transmembrane region" description="Helical" evidence="6">
    <location>
        <begin position="99"/>
        <end position="117"/>
    </location>
</feature>
<evidence type="ECO:0000313" key="7">
    <source>
        <dbReference type="EMBL" id="KAF2180699.1"/>
    </source>
</evidence>
<feature type="transmembrane region" description="Helical" evidence="6">
    <location>
        <begin position="66"/>
        <end position="87"/>
    </location>
</feature>
<dbReference type="OrthoDB" id="5348404at2759"/>
<keyword evidence="4 6" id="KW-0472">Membrane</keyword>